<proteinExistence type="inferred from homology"/>
<dbReference type="EMBL" id="BKBC01000003">
    <property type="protein sequence ID" value="GEQ19861.1"/>
    <property type="molecule type" value="Genomic_DNA"/>
</dbReference>
<comment type="miscellaneous">
    <text evidence="6">The active site is a conserved redox-active cysteine residue, the peroxidatic cysteine (C(P)), which makes the nucleophilic attack on the peroxide substrate. The peroxide oxidizes the C(P)-SH to cysteine sulfenic acid (C(P)-SOH), which then reacts with another cysteine residue, the resolving cysteine (C(R)), to form a disulfide bridge. The disulfide is subsequently reduced by an appropriate electron donor to complete the catalytic cycle. In this atypical 2-Cys peroxiredoxin, C(R) is present in the same subunit to form an intramolecular disulfide. The disulfide is subsequently reduced by thioredoxin.</text>
</comment>
<evidence type="ECO:0000313" key="9">
    <source>
        <dbReference type="EMBL" id="PPV12396.1"/>
    </source>
</evidence>
<dbReference type="HAMAP" id="MF_00269">
    <property type="entry name" value="Tpx"/>
    <property type="match status" value="1"/>
</dbReference>
<evidence type="ECO:0000313" key="13">
    <source>
        <dbReference type="Proteomes" id="UP000515243"/>
    </source>
</evidence>
<evidence type="ECO:0000259" key="7">
    <source>
        <dbReference type="PROSITE" id="PS51352"/>
    </source>
</evidence>
<evidence type="ECO:0000313" key="10">
    <source>
        <dbReference type="EMBL" id="QMW91923.1"/>
    </source>
</evidence>
<dbReference type="PANTHER" id="PTHR43110">
    <property type="entry name" value="THIOL PEROXIDASE"/>
    <property type="match status" value="1"/>
</dbReference>
<evidence type="ECO:0000256" key="2">
    <source>
        <dbReference type="ARBA" id="ARBA00022862"/>
    </source>
</evidence>
<dbReference type="Proteomes" id="UP000515243">
    <property type="component" value="Chromosome 1"/>
</dbReference>
<feature type="domain" description="Thioredoxin" evidence="7">
    <location>
        <begin position="17"/>
        <end position="163"/>
    </location>
</feature>
<dbReference type="InterPro" id="IPR013766">
    <property type="entry name" value="Thioredoxin_domain"/>
</dbReference>
<organism evidence="9 11">
    <name type="scientific">Clostridium butyricum</name>
    <dbReference type="NCBI Taxonomy" id="1492"/>
    <lineage>
        <taxon>Bacteria</taxon>
        <taxon>Bacillati</taxon>
        <taxon>Bacillota</taxon>
        <taxon>Clostridia</taxon>
        <taxon>Eubacteriales</taxon>
        <taxon>Clostridiaceae</taxon>
        <taxon>Clostridium</taxon>
    </lineage>
</organism>
<dbReference type="InterPro" id="IPR018219">
    <property type="entry name" value="Tpx_CS"/>
</dbReference>
<dbReference type="NCBIfam" id="NF001808">
    <property type="entry name" value="PRK00522.1"/>
    <property type="match status" value="1"/>
</dbReference>
<gene>
    <name evidence="6 8" type="primary">tpx</name>
    <name evidence="9" type="ORF">AWN73_18880</name>
    <name evidence="8" type="ORF">CBU02nite_03670</name>
    <name evidence="10" type="ORF">FF104_13350</name>
</gene>
<dbReference type="Proteomes" id="UP000238081">
    <property type="component" value="Unassembled WGS sequence"/>
</dbReference>
<keyword evidence="3 6" id="KW-0560">Oxidoreductase</keyword>
<evidence type="ECO:0000256" key="5">
    <source>
        <dbReference type="ARBA" id="ARBA00023284"/>
    </source>
</evidence>
<reference evidence="9 11" key="1">
    <citation type="submission" date="2016-01" db="EMBL/GenBank/DDBJ databases">
        <title>Characterization of the Clostridium difficile lineages that are prevalent in Hong Kong and China.</title>
        <authorList>
            <person name="Kwok J.S.-L."/>
            <person name="Lam W.-Y."/>
            <person name="Ip M."/>
            <person name="Chan T.-F."/>
            <person name="Hawkey P.M."/>
            <person name="Tsui S.K.-W."/>
        </authorList>
    </citation>
    <scope>NUCLEOTIDE SEQUENCE [LARGE SCALE GENOMIC DNA]</scope>
    <source>
        <strain evidence="9 11">300064</strain>
    </source>
</reference>
<sequence length="163" mass="18140">MNITFKGKNVTIGDNDVRVGDMAPEFNLTNNNLANVTLNDTKGKRIFVVVPSVDTPVCDREIRKFNEEASSLDGVHIYVISMDLPFAQIRWCGAAGVDKVTTLSDYKNRDFGRNYGTYIKEVGLLARSIFVIDENNKVTYVEYCSEVSSDPDYNAALNAAKNL</sequence>
<dbReference type="InterPro" id="IPR002065">
    <property type="entry name" value="TPX"/>
</dbReference>
<keyword evidence="2 6" id="KW-0049">Antioxidant</keyword>
<evidence type="ECO:0000313" key="11">
    <source>
        <dbReference type="Proteomes" id="UP000238081"/>
    </source>
</evidence>
<dbReference type="EMBL" id="LRDH01000146">
    <property type="protein sequence ID" value="PPV12396.1"/>
    <property type="molecule type" value="Genomic_DNA"/>
</dbReference>
<dbReference type="InterPro" id="IPR036249">
    <property type="entry name" value="Thioredoxin-like_sf"/>
</dbReference>
<dbReference type="PROSITE" id="PS51352">
    <property type="entry name" value="THIOREDOXIN_2"/>
    <property type="match status" value="1"/>
</dbReference>
<keyword evidence="4 6" id="KW-1015">Disulfide bond</keyword>
<feature type="active site" description="Cysteine sulfenic acid (-SOH) intermediate" evidence="6">
    <location>
        <position position="58"/>
    </location>
</feature>
<evidence type="ECO:0000256" key="1">
    <source>
        <dbReference type="ARBA" id="ARBA00022559"/>
    </source>
</evidence>
<dbReference type="CDD" id="cd03014">
    <property type="entry name" value="PRX_Atyp2cys"/>
    <property type="match status" value="1"/>
</dbReference>
<feature type="disulfide bond" description="Redox-active" evidence="6">
    <location>
        <begin position="58"/>
        <end position="92"/>
    </location>
</feature>
<dbReference type="Proteomes" id="UP000321089">
    <property type="component" value="Unassembled WGS sequence"/>
</dbReference>
<comment type="similarity">
    <text evidence="6">Belongs to the peroxiredoxin family. Tpx subfamily.</text>
</comment>
<dbReference type="InterPro" id="IPR013740">
    <property type="entry name" value="Redoxin"/>
</dbReference>
<dbReference type="Pfam" id="PF08534">
    <property type="entry name" value="Redoxin"/>
    <property type="match status" value="1"/>
</dbReference>
<comment type="function">
    <text evidence="6">Thiol-specific peroxidase that catalyzes the reduction of hydrogen peroxide and organic hydroperoxides to water and alcohols, respectively. Plays a role in cell protection against oxidative stress by detoxifying peroxides.</text>
</comment>
<dbReference type="OrthoDB" id="9781543at2"/>
<accession>A0A0A6SK12</accession>
<name>A0A0A6SK12_CLOBU</name>
<dbReference type="EMBL" id="CP040626">
    <property type="protein sequence ID" value="QMW91923.1"/>
    <property type="molecule type" value="Genomic_DNA"/>
</dbReference>
<evidence type="ECO:0000256" key="4">
    <source>
        <dbReference type="ARBA" id="ARBA00023157"/>
    </source>
</evidence>
<comment type="subunit">
    <text evidence="6">Homodimer.</text>
</comment>
<dbReference type="PANTHER" id="PTHR43110:SF1">
    <property type="entry name" value="THIOL PEROXIDASE"/>
    <property type="match status" value="1"/>
</dbReference>
<reference evidence="10 13" key="2">
    <citation type="submission" date="2019-05" db="EMBL/GenBank/DDBJ databases">
        <authorList>
            <person name="Schori C."/>
            <person name="Ahrens C."/>
        </authorList>
    </citation>
    <scope>NUCLEOTIDE SEQUENCE [LARGE SCALE GENOMIC DNA]</scope>
    <source>
        <strain evidence="10 13">DSM 10702</strain>
    </source>
</reference>
<dbReference type="Gene3D" id="3.40.30.10">
    <property type="entry name" value="Glutaredoxin"/>
    <property type="match status" value="1"/>
</dbReference>
<dbReference type="RefSeq" id="WP_003424868.1">
    <property type="nucleotide sequence ID" value="NZ_AP019716.1"/>
</dbReference>
<dbReference type="GeneID" id="92945177"/>
<keyword evidence="5 6" id="KW-0676">Redox-active center</keyword>
<dbReference type="GO" id="GO:0008379">
    <property type="term" value="F:thioredoxin peroxidase activity"/>
    <property type="evidence" value="ECO:0007669"/>
    <property type="project" value="UniProtKB-UniRule"/>
</dbReference>
<comment type="catalytic activity">
    <reaction evidence="6">
        <text>a hydroperoxide + [thioredoxin]-dithiol = an alcohol + [thioredoxin]-disulfide + H2O</text>
        <dbReference type="Rhea" id="RHEA:62620"/>
        <dbReference type="Rhea" id="RHEA-COMP:10698"/>
        <dbReference type="Rhea" id="RHEA-COMP:10700"/>
        <dbReference type="ChEBI" id="CHEBI:15377"/>
        <dbReference type="ChEBI" id="CHEBI:29950"/>
        <dbReference type="ChEBI" id="CHEBI:30879"/>
        <dbReference type="ChEBI" id="CHEBI:35924"/>
        <dbReference type="ChEBI" id="CHEBI:50058"/>
        <dbReference type="EC" id="1.11.1.24"/>
    </reaction>
</comment>
<evidence type="ECO:0000256" key="3">
    <source>
        <dbReference type="ARBA" id="ARBA00023002"/>
    </source>
</evidence>
<dbReference type="InterPro" id="IPR050455">
    <property type="entry name" value="Tpx_Peroxidase_subfamily"/>
</dbReference>
<evidence type="ECO:0000256" key="6">
    <source>
        <dbReference type="HAMAP-Rule" id="MF_00269"/>
    </source>
</evidence>
<evidence type="ECO:0000313" key="12">
    <source>
        <dbReference type="Proteomes" id="UP000321089"/>
    </source>
</evidence>
<dbReference type="EC" id="1.11.1.24" evidence="6"/>
<protein>
    <recommendedName>
        <fullName evidence="6">Thiol peroxidase</fullName>
        <shortName evidence="6">Tpx</shortName>
        <ecNumber evidence="6">1.11.1.24</ecNumber>
    </recommendedName>
    <alternativeName>
        <fullName evidence="6">Peroxiredoxin tpx</fullName>
        <shortName evidence="6">Prx</shortName>
    </alternativeName>
    <alternativeName>
        <fullName evidence="6">Thioredoxin peroxidase</fullName>
    </alternativeName>
    <alternativeName>
        <fullName evidence="6">Thioredoxin-dependent peroxiredoxin</fullName>
    </alternativeName>
</protein>
<dbReference type="KEGG" id="cbut:ATN24_14540"/>
<keyword evidence="1 6" id="KW-0575">Peroxidase</keyword>
<evidence type="ECO:0000313" key="8">
    <source>
        <dbReference type="EMBL" id="GEQ19861.1"/>
    </source>
</evidence>
<dbReference type="SUPFAM" id="SSF52833">
    <property type="entry name" value="Thioredoxin-like"/>
    <property type="match status" value="1"/>
</dbReference>
<dbReference type="AlphaFoldDB" id="A0A0A6SK12"/>
<reference evidence="8 12" key="3">
    <citation type="submission" date="2019-07" db="EMBL/GenBank/DDBJ databases">
        <title>Whole genome shotgun sequence of Clostridium butyricum NBRC 3858.</title>
        <authorList>
            <person name="Hosoyama A."/>
            <person name="Uohara A."/>
            <person name="Ohji S."/>
            <person name="Ichikawa N."/>
        </authorList>
    </citation>
    <scope>NUCLEOTIDE SEQUENCE [LARGE SCALE GENOMIC DNA]</scope>
    <source>
        <strain evidence="8 12">NBRC 3858</strain>
    </source>
</reference>
<dbReference type="PROSITE" id="PS01265">
    <property type="entry name" value="TPX"/>
    <property type="match status" value="1"/>
</dbReference>